<reference evidence="1 2" key="1">
    <citation type="journal article" date="2013" name="Genome Announc.">
        <title>Whole-Genome Sequences of Four Clinical Isolates of Mycobacterium tuberculosis from Tamil Nadu, South India.</title>
        <authorList>
            <person name="Narayanan S."/>
            <person name="Deshpande U."/>
        </authorList>
    </citation>
    <scope>NUCLEOTIDE SEQUENCE [LARGE SCALE GENOMIC DNA]</scope>
    <source>
        <strain evidence="1 2">CAS/NITR204</strain>
    </source>
</reference>
<name>R4MDI6_MYCTX</name>
<dbReference type="Proteomes" id="UP000013548">
    <property type="component" value="Chromosome"/>
</dbReference>
<dbReference type="HOGENOM" id="CLU_3273109_0_0_11"/>
<organism evidence="1 2">
    <name type="scientific">Mycobacterium tuberculosis CAS/NITR204</name>
    <dbReference type="NCBI Taxonomy" id="1310114"/>
    <lineage>
        <taxon>Bacteria</taxon>
        <taxon>Bacillati</taxon>
        <taxon>Actinomycetota</taxon>
        <taxon>Actinomycetes</taxon>
        <taxon>Mycobacteriales</taxon>
        <taxon>Mycobacteriaceae</taxon>
        <taxon>Mycobacterium</taxon>
        <taxon>Mycobacterium tuberculosis complex</taxon>
    </lineage>
</organism>
<protein>
    <submittedName>
        <fullName evidence="1">Putative oxidoreductase</fullName>
    </submittedName>
</protein>
<evidence type="ECO:0000313" key="2">
    <source>
        <dbReference type="Proteomes" id="UP000013548"/>
    </source>
</evidence>
<accession>R4MDI6</accession>
<dbReference type="BioCyc" id="MTUB1310114:G13A2-93-MONOMER"/>
<sequence length="41" mass="3888">MTAAPTAGGVVTSGVGVAGVGVGLLGMFGPVRVVHVGWLLP</sequence>
<dbReference type="EMBL" id="CP005386">
    <property type="protein sequence ID" value="AGL25547.1"/>
    <property type="molecule type" value="Genomic_DNA"/>
</dbReference>
<proteinExistence type="predicted"/>
<evidence type="ECO:0000313" key="1">
    <source>
        <dbReference type="EMBL" id="AGL25547.1"/>
    </source>
</evidence>
<dbReference type="PATRIC" id="fig|1310114.3.peg.119"/>
<dbReference type="AlphaFoldDB" id="R4MDI6"/>
<dbReference type="KEGG" id="mtuc:J113_00530"/>
<gene>
    <name evidence="1" type="ORF">J113_00530</name>
</gene>